<sequence>MLEHGGQCQCSATESKNKAAKPSPVRSGELARVPYSKLTRRTNARPSVSPFLAISDDESSPSGIGGQTNTVDNGDWEGSPSLRFYVDHSAWDVIHEKLMDWRDSSWSSLHLPESRMYFTLCLSTWEPKQSAIQIEDGDPRLQIVVQMIAVQLLASCFSVPKEMKTLTLPSGWYRQNRHIGTASRLVSSLRQHTQRSYSPAFGYHARNNSAELLCSTAVCETSREAYPAEQVSRSRLLRQTKRPGKKVITRRRDRRVCHRGGNLSGHSSFLLHLRESFRSTIWSVSSQRLPPKGRRSQPKSPGQDQPVHGTWTLPLQDGGHGERSSAFELTLRSERHAVFIQPIKKYVLKRCRAFCARNRHSSPTSALGESAGRSNSSTSDSGRSRKRQLEHHRDAFARASVELHRRYPILTMFQGSGSSVGMPSSERTIESHESQLEIASSATTEQRSHTSNVVVQADIDDYLGKSATMLPTPHQKDESHEDAEDASSYSKSQVPQESFETLEAGQTRHRASTSGTTIHHPPLIAEASPDSQKLNSNSSSSTVTPGGTQFVFL</sequence>
<accession>A0AA39R9N2</accession>
<gene>
    <name evidence="2" type="ORF">JMJ35_000597</name>
</gene>
<feature type="compositionally biased region" description="Polar residues" evidence="1">
    <location>
        <begin position="437"/>
        <end position="451"/>
    </location>
</feature>
<feature type="region of interest" description="Disordered" evidence="1">
    <location>
        <begin position="466"/>
        <end position="553"/>
    </location>
</feature>
<dbReference type="AlphaFoldDB" id="A0AA39R9N2"/>
<feature type="compositionally biased region" description="Polar residues" evidence="1">
    <location>
        <begin position="487"/>
        <end position="499"/>
    </location>
</feature>
<dbReference type="Proteomes" id="UP001166286">
    <property type="component" value="Unassembled WGS sequence"/>
</dbReference>
<keyword evidence="3" id="KW-1185">Reference proteome</keyword>
<reference evidence="2" key="1">
    <citation type="submission" date="2023-03" db="EMBL/GenBank/DDBJ databases">
        <title>Complete genome of Cladonia borealis.</title>
        <authorList>
            <person name="Park H."/>
        </authorList>
    </citation>
    <scope>NUCLEOTIDE SEQUENCE</scope>
    <source>
        <strain evidence="2">ANT050790</strain>
    </source>
</reference>
<evidence type="ECO:0000256" key="1">
    <source>
        <dbReference type="SAM" id="MobiDB-lite"/>
    </source>
</evidence>
<evidence type="ECO:0000313" key="3">
    <source>
        <dbReference type="Proteomes" id="UP001166286"/>
    </source>
</evidence>
<feature type="compositionally biased region" description="Low complexity" evidence="1">
    <location>
        <begin position="370"/>
        <end position="381"/>
    </location>
</feature>
<comment type="caution">
    <text evidence="2">The sequence shown here is derived from an EMBL/GenBank/DDBJ whole genome shotgun (WGS) entry which is preliminary data.</text>
</comment>
<name>A0AA39R9N2_9LECA</name>
<feature type="compositionally biased region" description="Polar residues" evidence="1">
    <location>
        <begin position="416"/>
        <end position="426"/>
    </location>
</feature>
<dbReference type="EMBL" id="JAFEKC020000001">
    <property type="protein sequence ID" value="KAK0517442.1"/>
    <property type="molecule type" value="Genomic_DNA"/>
</dbReference>
<feature type="region of interest" description="Disordered" evidence="1">
    <location>
        <begin position="1"/>
        <end position="32"/>
    </location>
</feature>
<feature type="region of interest" description="Disordered" evidence="1">
    <location>
        <begin position="285"/>
        <end position="324"/>
    </location>
</feature>
<evidence type="ECO:0000313" key="2">
    <source>
        <dbReference type="EMBL" id="KAK0517442.1"/>
    </source>
</evidence>
<feature type="region of interest" description="Disordered" evidence="1">
    <location>
        <begin position="359"/>
        <end position="389"/>
    </location>
</feature>
<proteinExistence type="predicted"/>
<feature type="region of interest" description="Disordered" evidence="1">
    <location>
        <begin position="53"/>
        <end position="73"/>
    </location>
</feature>
<organism evidence="2 3">
    <name type="scientific">Cladonia borealis</name>
    <dbReference type="NCBI Taxonomy" id="184061"/>
    <lineage>
        <taxon>Eukaryota</taxon>
        <taxon>Fungi</taxon>
        <taxon>Dikarya</taxon>
        <taxon>Ascomycota</taxon>
        <taxon>Pezizomycotina</taxon>
        <taxon>Lecanoromycetes</taxon>
        <taxon>OSLEUM clade</taxon>
        <taxon>Lecanoromycetidae</taxon>
        <taxon>Lecanorales</taxon>
        <taxon>Lecanorineae</taxon>
        <taxon>Cladoniaceae</taxon>
        <taxon>Cladonia</taxon>
    </lineage>
</organism>
<protein>
    <submittedName>
        <fullName evidence="2">Uncharacterized protein</fullName>
    </submittedName>
</protein>
<feature type="region of interest" description="Disordered" evidence="1">
    <location>
        <begin position="416"/>
        <end position="451"/>
    </location>
</feature>